<dbReference type="InterPro" id="IPR022419">
    <property type="entry name" value="Porphobilin_deaminase_cofac_BS"/>
</dbReference>
<evidence type="ECO:0000256" key="3">
    <source>
        <dbReference type="ARBA" id="ARBA00004735"/>
    </source>
</evidence>
<dbReference type="AlphaFoldDB" id="A0A5P6PH75"/>
<keyword evidence="7" id="KW-0627">Porphyrin biosynthesis</keyword>
<dbReference type="Pfam" id="PF01379">
    <property type="entry name" value="Porphobil_deam"/>
    <property type="match status" value="1"/>
</dbReference>
<comment type="cofactor">
    <cofactor evidence="1">
        <name>dipyrromethane</name>
        <dbReference type="ChEBI" id="CHEBI:60342"/>
    </cofactor>
</comment>
<evidence type="ECO:0000256" key="2">
    <source>
        <dbReference type="ARBA" id="ARBA00002869"/>
    </source>
</evidence>
<dbReference type="PANTHER" id="PTHR11557:SF0">
    <property type="entry name" value="PORPHOBILINOGEN DEAMINASE"/>
    <property type="match status" value="1"/>
</dbReference>
<evidence type="ECO:0000256" key="7">
    <source>
        <dbReference type="ARBA" id="ARBA00023244"/>
    </source>
</evidence>
<comment type="catalytic activity">
    <reaction evidence="8">
        <text>4 porphobilinogen + H2O = hydroxymethylbilane + 4 NH4(+)</text>
        <dbReference type="Rhea" id="RHEA:13185"/>
        <dbReference type="ChEBI" id="CHEBI:15377"/>
        <dbReference type="ChEBI" id="CHEBI:28938"/>
        <dbReference type="ChEBI" id="CHEBI:57845"/>
        <dbReference type="ChEBI" id="CHEBI:58126"/>
        <dbReference type="EC" id="2.5.1.61"/>
    </reaction>
</comment>
<protein>
    <recommendedName>
        <fullName evidence="9">Hydroxymethylbilane synthase</fullName>
        <ecNumber evidence="9">2.5.1.61</ecNumber>
    </recommendedName>
</protein>
<dbReference type="PANTHER" id="PTHR11557">
    <property type="entry name" value="PORPHOBILINOGEN DEAMINASE"/>
    <property type="match status" value="1"/>
</dbReference>
<dbReference type="Gene3D" id="3.30.160.40">
    <property type="entry name" value="Porphobilinogen deaminase, C-terminal domain"/>
    <property type="match status" value="1"/>
</dbReference>
<evidence type="ECO:0000313" key="12">
    <source>
        <dbReference type="EMBL" id="QFI77294.1"/>
    </source>
</evidence>
<dbReference type="Proteomes" id="UP000325641">
    <property type="component" value="Chromosome"/>
</dbReference>
<dbReference type="SUPFAM" id="SSF54782">
    <property type="entry name" value="Porphobilinogen deaminase (hydroxymethylbilane synthase), C-terminal domain"/>
    <property type="match status" value="1"/>
</dbReference>
<evidence type="ECO:0000259" key="10">
    <source>
        <dbReference type="Pfam" id="PF01379"/>
    </source>
</evidence>
<dbReference type="Gene3D" id="3.40.190.10">
    <property type="entry name" value="Periplasmic binding protein-like II"/>
    <property type="match status" value="2"/>
</dbReference>
<dbReference type="NCBIfam" id="TIGR00212">
    <property type="entry name" value="hemC"/>
    <property type="match status" value="1"/>
</dbReference>
<evidence type="ECO:0000256" key="1">
    <source>
        <dbReference type="ARBA" id="ARBA00001916"/>
    </source>
</evidence>
<comment type="subunit">
    <text evidence="5">Monomer.</text>
</comment>
<dbReference type="KEGG" id="bbet:F8237_24605"/>
<dbReference type="InterPro" id="IPR036803">
    <property type="entry name" value="Porphobilinogen_deaminase_C_sf"/>
</dbReference>
<dbReference type="GO" id="GO:0006782">
    <property type="term" value="P:protoporphyrinogen IX biosynthetic process"/>
    <property type="evidence" value="ECO:0007669"/>
    <property type="project" value="UniProtKB-UniPathway"/>
</dbReference>
<dbReference type="RefSeq" id="WP_151650650.1">
    <property type="nucleotide sequence ID" value="NZ_CP044543.1"/>
</dbReference>
<evidence type="ECO:0000256" key="5">
    <source>
        <dbReference type="ARBA" id="ARBA00011245"/>
    </source>
</evidence>
<dbReference type="InterPro" id="IPR022417">
    <property type="entry name" value="Porphobilin_deaminase_N"/>
</dbReference>
<dbReference type="GO" id="GO:0004418">
    <property type="term" value="F:hydroxymethylbilane synthase activity"/>
    <property type="evidence" value="ECO:0007669"/>
    <property type="project" value="UniProtKB-UniRule"/>
</dbReference>
<name>A0A5P6PH75_9BRAD</name>
<dbReference type="OrthoDB" id="9810298at2"/>
<proteinExistence type="inferred from homology"/>
<evidence type="ECO:0000256" key="6">
    <source>
        <dbReference type="ARBA" id="ARBA00022679"/>
    </source>
</evidence>
<accession>A0A5P6PH75</accession>
<comment type="pathway">
    <text evidence="3">Porphyrin-containing compound metabolism; protoporphyrin-IX biosynthesis; coproporphyrinogen-III from 5-aminolevulinate: step 2/4.</text>
</comment>
<dbReference type="EMBL" id="CP044543">
    <property type="protein sequence ID" value="QFI77294.1"/>
    <property type="molecule type" value="Genomic_DNA"/>
</dbReference>
<feature type="domain" description="Porphobilinogen deaminase C-terminal" evidence="11">
    <location>
        <begin position="244"/>
        <end position="314"/>
    </location>
</feature>
<evidence type="ECO:0000259" key="11">
    <source>
        <dbReference type="Pfam" id="PF03900"/>
    </source>
</evidence>
<sequence>MVAVSMRIGTRKSVMALAQTEDIALRLSNAAPELEVEIVRFETTGDSDQTSKLLVHGGKGGAFVAEIRAAVTSGRLHAAMHSLKDMPGNEDTPGLVIGATLPRDPPTDALVLRPGVSIEDIRRSRGKGYRIGTNAVRRAAYARRLFPDIEVIHFRGAADTRVRKLDNREMQRLPGGGEVGPADALIMARSGLERVGLGHRMACELSPSEMLPAVGQGIVAVECAVNDWPTRRYLALIDDPAAHLSCEAEREVLWVLNGHCNSPIAGYSTIDGSRMRLTASVLDEARGGQFIEVTRIGAADRPRELGRAVGLELLHKGAADIIARTRPAH</sequence>
<evidence type="ECO:0000256" key="8">
    <source>
        <dbReference type="ARBA" id="ARBA00048169"/>
    </source>
</evidence>
<evidence type="ECO:0000313" key="13">
    <source>
        <dbReference type="Proteomes" id="UP000325641"/>
    </source>
</evidence>
<organism evidence="12 13">
    <name type="scientific">Bradyrhizobium betae</name>
    <dbReference type="NCBI Taxonomy" id="244734"/>
    <lineage>
        <taxon>Bacteria</taxon>
        <taxon>Pseudomonadati</taxon>
        <taxon>Pseudomonadota</taxon>
        <taxon>Alphaproteobacteria</taxon>
        <taxon>Hyphomicrobiales</taxon>
        <taxon>Nitrobacteraceae</taxon>
        <taxon>Bradyrhizobium</taxon>
    </lineage>
</organism>
<dbReference type="PIRSF" id="PIRSF001438">
    <property type="entry name" value="4pyrrol_synth_OHMeBilane_synth"/>
    <property type="match status" value="1"/>
</dbReference>
<dbReference type="PRINTS" id="PR00151">
    <property type="entry name" value="PORPHBDMNASE"/>
</dbReference>
<evidence type="ECO:0000256" key="9">
    <source>
        <dbReference type="NCBIfam" id="TIGR00212"/>
    </source>
</evidence>
<dbReference type="InterPro" id="IPR000860">
    <property type="entry name" value="HemC"/>
</dbReference>
<comment type="function">
    <text evidence="2">Tetrapolymerization of the monopyrrole PBG into the hydroxymethylbilane pre-uroporphyrinogen in several discrete steps.</text>
</comment>
<reference evidence="13" key="1">
    <citation type="submission" date="2019-10" db="EMBL/GenBank/DDBJ databases">
        <title>Complete Genome Sequence of Bradyrhizobium betae type strain PL7HG1T.</title>
        <authorList>
            <person name="Bromfield E.S.P."/>
            <person name="Cloutier S."/>
        </authorList>
    </citation>
    <scope>NUCLEOTIDE SEQUENCE [LARGE SCALE GENOMIC DNA]</scope>
    <source>
        <strain evidence="13">PL7HG1</strain>
    </source>
</reference>
<dbReference type="UniPathway" id="UPA00251">
    <property type="reaction ID" value="UER00319"/>
</dbReference>
<feature type="domain" description="Porphobilinogen deaminase N-terminal" evidence="10">
    <location>
        <begin position="6"/>
        <end position="227"/>
    </location>
</feature>
<dbReference type="PROSITE" id="PS00533">
    <property type="entry name" value="PORPHOBILINOGEN_DEAM"/>
    <property type="match status" value="1"/>
</dbReference>
<dbReference type="Pfam" id="PF03900">
    <property type="entry name" value="Porphobil_deamC"/>
    <property type="match status" value="1"/>
</dbReference>
<dbReference type="GO" id="GO:0005737">
    <property type="term" value="C:cytoplasm"/>
    <property type="evidence" value="ECO:0007669"/>
    <property type="project" value="UniProtKB-UniRule"/>
</dbReference>
<dbReference type="EC" id="2.5.1.61" evidence="9"/>
<comment type="similarity">
    <text evidence="4">Belongs to the HMBS family.</text>
</comment>
<dbReference type="InterPro" id="IPR022418">
    <property type="entry name" value="Porphobilinogen_deaminase_C"/>
</dbReference>
<evidence type="ECO:0000256" key="4">
    <source>
        <dbReference type="ARBA" id="ARBA00005638"/>
    </source>
</evidence>
<gene>
    <name evidence="12" type="primary">hemC</name>
    <name evidence="12" type="ORF">F8237_24605</name>
</gene>
<keyword evidence="6 12" id="KW-0808">Transferase</keyword>
<dbReference type="SUPFAM" id="SSF53850">
    <property type="entry name" value="Periplasmic binding protein-like II"/>
    <property type="match status" value="1"/>
</dbReference>